<feature type="compositionally biased region" description="Acidic residues" evidence="1">
    <location>
        <begin position="43"/>
        <end position="61"/>
    </location>
</feature>
<feature type="region of interest" description="Disordered" evidence="1">
    <location>
        <begin position="31"/>
        <end position="106"/>
    </location>
</feature>
<feature type="region of interest" description="Disordered" evidence="1">
    <location>
        <begin position="196"/>
        <end position="223"/>
    </location>
</feature>
<feature type="compositionally biased region" description="Basic and acidic residues" evidence="1">
    <location>
        <begin position="62"/>
        <end position="75"/>
    </location>
</feature>
<feature type="compositionally biased region" description="Polar residues" evidence="1">
    <location>
        <begin position="201"/>
        <end position="215"/>
    </location>
</feature>
<reference evidence="2 3" key="1">
    <citation type="journal article" date="2017" name="Mycologia">
        <title>Bifiguratus adelaidae, gen. et sp. nov., a new member of Mucoromycotina in endophytic and soil-dwelling habitats.</title>
        <authorList>
            <person name="Torres-Cruz T.J."/>
            <person name="Billingsley Tobias T.L."/>
            <person name="Almatruk M."/>
            <person name="Hesse C."/>
            <person name="Kuske C.R."/>
            <person name="Desiro A."/>
            <person name="Benucci G.M."/>
            <person name="Bonito G."/>
            <person name="Stajich J.E."/>
            <person name="Dunlap C."/>
            <person name="Arnold A.E."/>
            <person name="Porras-Alfaro A."/>
        </authorList>
    </citation>
    <scope>NUCLEOTIDE SEQUENCE [LARGE SCALE GENOMIC DNA]</scope>
    <source>
        <strain evidence="2 3">AZ0501</strain>
    </source>
</reference>
<keyword evidence="3" id="KW-1185">Reference proteome</keyword>
<name>A0A261Y2M6_9FUNG</name>
<dbReference type="AlphaFoldDB" id="A0A261Y2M6"/>
<proteinExistence type="predicted"/>
<sequence>MDGLDAGEIRRHCLLAFRGIIPRLASGGFPQLQPPVPAPFVESESELEDNDSMDDGQETEGEEHPSPEQRFSMHDSHHHPSTTPILPRPTTNGAQDKPDSPEAQLPSYAQPIDQQHVQVNLSLYDTHSYPSQAEKQPMEPAYGPQRSDLSIAPTADGRDALLTDILEANRDLTTYDRPDIPSRTSEQVISIDAPSPRYVDQHSTSGTTDNEQDATINDVPMSPSAATITTNLPKSPSDYILITSNSPQRTFDEIRQSSGSNGRFFFSPSPSTKQLSDASPLIPSTFDLSSELQKIQSFVAQDIDYSKRMVELVAESDAEGHDQIEDSDNDI</sequence>
<evidence type="ECO:0000256" key="1">
    <source>
        <dbReference type="SAM" id="MobiDB-lite"/>
    </source>
</evidence>
<evidence type="ECO:0000313" key="3">
    <source>
        <dbReference type="Proteomes" id="UP000242875"/>
    </source>
</evidence>
<dbReference type="EMBL" id="MVBO01000028">
    <property type="protein sequence ID" value="OZJ04870.1"/>
    <property type="molecule type" value="Genomic_DNA"/>
</dbReference>
<feature type="region of interest" description="Disordered" evidence="1">
    <location>
        <begin position="133"/>
        <end position="152"/>
    </location>
</feature>
<accession>A0A261Y2M6</accession>
<gene>
    <name evidence="2" type="ORF">BZG36_02606</name>
</gene>
<protein>
    <submittedName>
        <fullName evidence="2">Uncharacterized protein</fullName>
    </submittedName>
</protein>
<organism evidence="2 3">
    <name type="scientific">Bifiguratus adelaidae</name>
    <dbReference type="NCBI Taxonomy" id="1938954"/>
    <lineage>
        <taxon>Eukaryota</taxon>
        <taxon>Fungi</taxon>
        <taxon>Fungi incertae sedis</taxon>
        <taxon>Mucoromycota</taxon>
        <taxon>Mucoromycotina</taxon>
        <taxon>Endogonomycetes</taxon>
        <taxon>Endogonales</taxon>
        <taxon>Endogonales incertae sedis</taxon>
        <taxon>Bifiguratus</taxon>
    </lineage>
</organism>
<dbReference type="Proteomes" id="UP000242875">
    <property type="component" value="Unassembled WGS sequence"/>
</dbReference>
<comment type="caution">
    <text evidence="2">The sequence shown here is derived from an EMBL/GenBank/DDBJ whole genome shotgun (WGS) entry which is preliminary data.</text>
</comment>
<evidence type="ECO:0000313" key="2">
    <source>
        <dbReference type="EMBL" id="OZJ04870.1"/>
    </source>
</evidence>
<feature type="compositionally biased region" description="Polar residues" evidence="1">
    <location>
        <begin position="81"/>
        <end position="94"/>
    </location>
</feature>